<dbReference type="AlphaFoldDB" id="A0A7C8R5P7"/>
<protein>
    <submittedName>
        <fullName evidence="1">Uncharacterized protein</fullName>
    </submittedName>
</protein>
<evidence type="ECO:0000313" key="2">
    <source>
        <dbReference type="Proteomes" id="UP000474640"/>
    </source>
</evidence>
<sequence>MAKLYGQTHSSRGSGSDYSRLYYSLDSSKLEDFQDYFGYEVRKLWRRVIKKLLSVELAAIVHVCTERIGTLPPSTPQCIHCIVITLMYVLPRRPS</sequence>
<gene>
    <name evidence="1" type="ORF">TWF970_006594</name>
</gene>
<reference evidence="1 2" key="1">
    <citation type="submission" date="2020-01" db="EMBL/GenBank/DDBJ databases">
        <authorList>
            <person name="Palmer J.M."/>
        </authorList>
    </citation>
    <scope>NUCLEOTIDE SEQUENCE [LARGE SCALE GENOMIC DNA]</scope>
    <source>
        <strain evidence="1 2">TWF970</strain>
    </source>
</reference>
<organism evidence="1 2">
    <name type="scientific">Orbilia oligospora</name>
    <name type="common">Nematode-trapping fungus</name>
    <name type="synonym">Arthrobotrys oligospora</name>
    <dbReference type="NCBI Taxonomy" id="2813651"/>
    <lineage>
        <taxon>Eukaryota</taxon>
        <taxon>Fungi</taxon>
        <taxon>Dikarya</taxon>
        <taxon>Ascomycota</taxon>
        <taxon>Pezizomycotina</taxon>
        <taxon>Orbiliomycetes</taxon>
        <taxon>Orbiliales</taxon>
        <taxon>Orbiliaceae</taxon>
        <taxon>Orbilia</taxon>
    </lineage>
</organism>
<dbReference type="EMBL" id="JAABOJ010000036">
    <property type="protein sequence ID" value="KAF3275687.1"/>
    <property type="molecule type" value="Genomic_DNA"/>
</dbReference>
<evidence type="ECO:0000313" key="1">
    <source>
        <dbReference type="EMBL" id="KAF3275687.1"/>
    </source>
</evidence>
<proteinExistence type="predicted"/>
<comment type="caution">
    <text evidence="1">The sequence shown here is derived from an EMBL/GenBank/DDBJ whole genome shotgun (WGS) entry which is preliminary data.</text>
</comment>
<accession>A0A7C8R5P7</accession>
<name>A0A7C8R5P7_ORBOL</name>
<dbReference type="Proteomes" id="UP000474640">
    <property type="component" value="Unassembled WGS sequence"/>
</dbReference>